<dbReference type="OrthoDB" id="10069557at2759"/>
<evidence type="ECO:0000256" key="3">
    <source>
        <dbReference type="SAM" id="Phobius"/>
    </source>
</evidence>
<dbReference type="PANTHER" id="PTHR22948:SF65">
    <property type="entry name" value="A-KINASE ANCHORING PROTEIN 1"/>
    <property type="match status" value="1"/>
</dbReference>
<evidence type="ECO:0000313" key="6">
    <source>
        <dbReference type="Proteomes" id="UP000593567"/>
    </source>
</evidence>
<evidence type="ECO:0000256" key="1">
    <source>
        <dbReference type="PROSITE-ProRule" id="PRU00117"/>
    </source>
</evidence>
<dbReference type="PANTHER" id="PTHR22948">
    <property type="entry name" value="TUDOR DOMAIN CONTAINING PROTEIN"/>
    <property type="match status" value="1"/>
</dbReference>
<feature type="compositionally biased region" description="Polar residues" evidence="2">
    <location>
        <begin position="66"/>
        <end position="79"/>
    </location>
</feature>
<feature type="domain" description="Tudor" evidence="4">
    <location>
        <begin position="590"/>
        <end position="648"/>
    </location>
</feature>
<dbReference type="InterPro" id="IPR004087">
    <property type="entry name" value="KH_dom"/>
</dbReference>
<sequence length="728" mass="78444">MSDLTQKVKVIVGLCGTLVTAYISYVIVKALSNRRSVKHSEAHPKGKQVEEELAKTESVLDTLDSSFANDQKPTNSSEPLSVGVKNSPEQPDAAIKVPSTGSTNKNSDDSVRLAIEEFVSCSHVSTCASPAVAGNLSSESDANLSSNVPKSLSTITKPSSTDATDDSVLNNDYASPVVSDESPLVVAESSSPCTGKDPSLICSMQIDLVKDSSLCISEGSGVNNVESPCILEERASNTDACQINLPNGSDQNEENKNTSPFEVVEDFINPTSINESFKSIPSPNEINCIEEIVHEELLVAGKATPLEACISTPPIDNILDRGDNSSLLNKPFDLNEGAPSLATNDVCEPEPAHTFSATLEKEIKENSECNGIPVCSVPVSPNAVNNVCSVLSESQGSGLNEMNGCTTADSGISQCLPHNSNLDTAVTNSKDSTEATIHTFLLPETLCGLFIGKSGRNISALKQESNTNVKVGRSTVFSNFRYCTVEGSQENIEKALEMVRKKYPNVNTTHVNEILSRQAIPEGITLSTDRMQLHLPMGVLSDVGISHIVNAGHIFVQQPAHPSFNSWQAFNDIMNKCYTDGSQVPPLPPNVEDSVLCVAPIEGQWHRAQIMSFSEDRLTCEVRLMDVGGYNNVATGSLRQVREDFLRLPFQASECYLANIEPIDGIAYTEEATAELKAMTFNQLVQCQPVAVADNGIPFIHIVSVKDQQVTVVNRELANKGVVKWYEM</sequence>
<dbReference type="InterPro" id="IPR047367">
    <property type="entry name" value="Tudor_AKAP1"/>
</dbReference>
<dbReference type="Proteomes" id="UP000593567">
    <property type="component" value="Unassembled WGS sequence"/>
</dbReference>
<protein>
    <recommendedName>
        <fullName evidence="4">Tudor domain-containing protein</fullName>
    </recommendedName>
</protein>
<dbReference type="Gene3D" id="2.40.50.90">
    <property type="match status" value="1"/>
</dbReference>
<gene>
    <name evidence="5" type="ORF">EB796_008691</name>
</gene>
<dbReference type="InterPro" id="IPR035437">
    <property type="entry name" value="SNase_OB-fold_sf"/>
</dbReference>
<keyword evidence="6" id="KW-1185">Reference proteome</keyword>
<dbReference type="Gene3D" id="2.30.30.140">
    <property type="match status" value="1"/>
</dbReference>
<name>A0A7J7K2Y5_BUGNE</name>
<organism evidence="5 6">
    <name type="scientific">Bugula neritina</name>
    <name type="common">Brown bryozoan</name>
    <name type="synonym">Sertularia neritina</name>
    <dbReference type="NCBI Taxonomy" id="10212"/>
    <lineage>
        <taxon>Eukaryota</taxon>
        <taxon>Metazoa</taxon>
        <taxon>Spiralia</taxon>
        <taxon>Lophotrochozoa</taxon>
        <taxon>Bryozoa</taxon>
        <taxon>Gymnolaemata</taxon>
        <taxon>Cheilostomatida</taxon>
        <taxon>Flustrina</taxon>
        <taxon>Buguloidea</taxon>
        <taxon>Bugulidae</taxon>
        <taxon>Bugula</taxon>
    </lineage>
</organism>
<dbReference type="CDD" id="cd20407">
    <property type="entry name" value="Tudor_AKAP1"/>
    <property type="match status" value="1"/>
</dbReference>
<dbReference type="Gene3D" id="3.30.1370.10">
    <property type="entry name" value="K Homology domain, type 1"/>
    <property type="match status" value="1"/>
</dbReference>
<dbReference type="PROSITE" id="PS50084">
    <property type="entry name" value="KH_TYPE_1"/>
    <property type="match status" value="1"/>
</dbReference>
<reference evidence="5" key="1">
    <citation type="submission" date="2020-06" db="EMBL/GenBank/DDBJ databases">
        <title>Draft genome of Bugula neritina, a colonial animal packing powerful symbionts and potential medicines.</title>
        <authorList>
            <person name="Rayko M."/>
        </authorList>
    </citation>
    <scope>NUCLEOTIDE SEQUENCE [LARGE SCALE GENOMIC DNA]</scope>
    <source>
        <strain evidence="5">Kwan_BN1</strain>
    </source>
</reference>
<dbReference type="SMART" id="SM00333">
    <property type="entry name" value="TUDOR"/>
    <property type="match status" value="1"/>
</dbReference>
<dbReference type="SUPFAM" id="SSF63748">
    <property type="entry name" value="Tudor/PWWP/MBT"/>
    <property type="match status" value="1"/>
</dbReference>
<dbReference type="SMART" id="SM00322">
    <property type="entry name" value="KH"/>
    <property type="match status" value="1"/>
</dbReference>
<feature type="region of interest" description="Disordered" evidence="2">
    <location>
        <begin position="66"/>
        <end position="107"/>
    </location>
</feature>
<dbReference type="EMBL" id="VXIV02001464">
    <property type="protein sequence ID" value="KAF6032989.1"/>
    <property type="molecule type" value="Genomic_DNA"/>
</dbReference>
<dbReference type="SUPFAM" id="SSF54791">
    <property type="entry name" value="Eukaryotic type KH-domain (KH-domain type I)"/>
    <property type="match status" value="1"/>
</dbReference>
<proteinExistence type="predicted"/>
<dbReference type="GO" id="GO:0005739">
    <property type="term" value="C:mitochondrion"/>
    <property type="evidence" value="ECO:0007669"/>
    <property type="project" value="UniProtKB-ARBA"/>
</dbReference>
<feature type="transmembrane region" description="Helical" evidence="3">
    <location>
        <begin position="6"/>
        <end position="28"/>
    </location>
</feature>
<dbReference type="InterPro" id="IPR050621">
    <property type="entry name" value="Tudor_domain_containing"/>
</dbReference>
<keyword evidence="3" id="KW-1133">Transmembrane helix</keyword>
<accession>A0A7J7K2Y5</accession>
<dbReference type="AlphaFoldDB" id="A0A7J7K2Y5"/>
<feature type="compositionally biased region" description="Polar residues" evidence="2">
    <location>
        <begin position="135"/>
        <end position="173"/>
    </location>
</feature>
<comment type="caution">
    <text evidence="5">The sequence shown here is derived from an EMBL/GenBank/DDBJ whole genome shotgun (WGS) entry which is preliminary data.</text>
</comment>
<dbReference type="InterPro" id="IPR036612">
    <property type="entry name" value="KH_dom_type_1_sf"/>
</dbReference>
<feature type="region of interest" description="Disordered" evidence="2">
    <location>
        <begin position="135"/>
        <end position="181"/>
    </location>
</feature>
<evidence type="ECO:0000313" key="5">
    <source>
        <dbReference type="EMBL" id="KAF6032989.1"/>
    </source>
</evidence>
<dbReference type="InterPro" id="IPR002999">
    <property type="entry name" value="Tudor"/>
</dbReference>
<dbReference type="Pfam" id="PF00013">
    <property type="entry name" value="KH_1"/>
    <property type="match status" value="1"/>
</dbReference>
<evidence type="ECO:0000259" key="4">
    <source>
        <dbReference type="PROSITE" id="PS50304"/>
    </source>
</evidence>
<keyword evidence="3" id="KW-0472">Membrane</keyword>
<dbReference type="PROSITE" id="PS50304">
    <property type="entry name" value="TUDOR"/>
    <property type="match status" value="1"/>
</dbReference>
<dbReference type="InterPro" id="IPR047368">
    <property type="entry name" value="KH-I_AKAP1"/>
</dbReference>
<dbReference type="CDD" id="cd22395">
    <property type="entry name" value="KH-I_AKAP1"/>
    <property type="match status" value="1"/>
</dbReference>
<keyword evidence="3" id="KW-0812">Transmembrane</keyword>
<evidence type="ECO:0000256" key="2">
    <source>
        <dbReference type="SAM" id="MobiDB-lite"/>
    </source>
</evidence>
<dbReference type="InterPro" id="IPR004088">
    <property type="entry name" value="KH_dom_type_1"/>
</dbReference>
<keyword evidence="1" id="KW-0694">RNA-binding</keyword>
<dbReference type="GO" id="GO:0003723">
    <property type="term" value="F:RNA binding"/>
    <property type="evidence" value="ECO:0007669"/>
    <property type="project" value="UniProtKB-UniRule"/>
</dbReference>
<dbReference type="Pfam" id="PF00567">
    <property type="entry name" value="TUDOR"/>
    <property type="match status" value="1"/>
</dbReference>